<accession>A0ABT2G190</accession>
<keyword evidence="2" id="KW-1185">Reference proteome</keyword>
<name>A0ABT2G190_9CORY</name>
<gene>
    <name evidence="1" type="ORF">NYP18_14080</name>
</gene>
<dbReference type="EMBL" id="JANWTC010000018">
    <property type="protein sequence ID" value="MCS5480770.1"/>
    <property type="molecule type" value="Genomic_DNA"/>
</dbReference>
<comment type="caution">
    <text evidence="1">The sequence shown here is derived from an EMBL/GenBank/DDBJ whole genome shotgun (WGS) entry which is preliminary data.</text>
</comment>
<proteinExistence type="predicted"/>
<protein>
    <submittedName>
        <fullName evidence="1">Uncharacterized protein</fullName>
    </submittedName>
</protein>
<dbReference type="RefSeq" id="WP_259428830.1">
    <property type="nucleotide sequence ID" value="NZ_JANWTC010000018.1"/>
</dbReference>
<reference evidence="1 2" key="1">
    <citation type="submission" date="2022-08" db="EMBL/GenBank/DDBJ databases">
        <title>YIM 101645 draft genome.</title>
        <authorList>
            <person name="Chen X."/>
        </authorList>
    </citation>
    <scope>NUCLEOTIDE SEQUENCE [LARGE SCALE GENOMIC DNA]</scope>
    <source>
        <strain evidence="1 2">YIM 101645</strain>
    </source>
</reference>
<organism evidence="1 2">
    <name type="scientific">Corynebacterium lemuris</name>
    <dbReference type="NCBI Taxonomy" id="1859292"/>
    <lineage>
        <taxon>Bacteria</taxon>
        <taxon>Bacillati</taxon>
        <taxon>Actinomycetota</taxon>
        <taxon>Actinomycetes</taxon>
        <taxon>Mycobacteriales</taxon>
        <taxon>Corynebacteriaceae</taxon>
        <taxon>Corynebacterium</taxon>
    </lineage>
</organism>
<evidence type="ECO:0000313" key="1">
    <source>
        <dbReference type="EMBL" id="MCS5480770.1"/>
    </source>
</evidence>
<dbReference type="Proteomes" id="UP001205965">
    <property type="component" value="Unassembled WGS sequence"/>
</dbReference>
<evidence type="ECO:0000313" key="2">
    <source>
        <dbReference type="Proteomes" id="UP001205965"/>
    </source>
</evidence>
<sequence length="73" mass="8306">MTEMFRPQSTAELRARRKELVDQLLPRTVRDLLDLRATERITLEDERILDEILGLDYVIGDIPSPGSAGSVPR</sequence>